<dbReference type="AlphaFoldDB" id="F4QEY6"/>
<name>F4QEY6_CACFS</name>
<evidence type="ECO:0000313" key="7">
    <source>
        <dbReference type="EMBL" id="EGG14193.1"/>
    </source>
</evidence>
<evidence type="ECO:0000313" key="8">
    <source>
        <dbReference type="Proteomes" id="UP000007797"/>
    </source>
</evidence>
<proteinExistence type="inferred from homology"/>
<dbReference type="GO" id="GO:0016020">
    <property type="term" value="C:membrane"/>
    <property type="evidence" value="ECO:0007669"/>
    <property type="project" value="UniProtKB-SubCell"/>
</dbReference>
<feature type="transmembrane region" description="Helical" evidence="6">
    <location>
        <begin position="218"/>
        <end position="236"/>
    </location>
</feature>
<dbReference type="PANTHER" id="PTHR13353:SF5">
    <property type="entry name" value="TRANSMEMBRANE PROTEIN 19"/>
    <property type="match status" value="1"/>
</dbReference>
<reference evidence="8" key="1">
    <citation type="journal article" date="2011" name="Genome Res.">
        <title>Phylogeny-wide analysis of social amoeba genomes highlights ancient origins for complex intercellular communication.</title>
        <authorList>
            <person name="Heidel A.J."/>
            <person name="Lawal H.M."/>
            <person name="Felder M."/>
            <person name="Schilde C."/>
            <person name="Helps N.R."/>
            <person name="Tunggal B."/>
            <person name="Rivero F."/>
            <person name="John U."/>
            <person name="Schleicher M."/>
            <person name="Eichinger L."/>
            <person name="Platzer M."/>
            <person name="Noegel A.A."/>
            <person name="Schaap P."/>
            <person name="Gloeckner G."/>
        </authorList>
    </citation>
    <scope>NUCLEOTIDE SEQUENCE [LARGE SCALE GENOMIC DNA]</scope>
    <source>
        <strain evidence="8">SH3</strain>
    </source>
</reference>
<dbReference type="Pfam" id="PF01940">
    <property type="entry name" value="DUF92"/>
    <property type="match status" value="1"/>
</dbReference>
<feature type="transmembrane region" description="Helical" evidence="6">
    <location>
        <begin position="183"/>
        <end position="206"/>
    </location>
</feature>
<gene>
    <name evidence="7" type="ORF">DFA_11962</name>
</gene>
<accession>F4QEY6</accession>
<keyword evidence="4 6" id="KW-1133">Transmembrane helix</keyword>
<dbReference type="EMBL" id="GL883029">
    <property type="protein sequence ID" value="EGG14193.1"/>
    <property type="molecule type" value="Genomic_DNA"/>
</dbReference>
<organism evidence="7 8">
    <name type="scientific">Cavenderia fasciculata</name>
    <name type="common">Slime mold</name>
    <name type="synonym">Dictyostelium fasciculatum</name>
    <dbReference type="NCBI Taxonomy" id="261658"/>
    <lineage>
        <taxon>Eukaryota</taxon>
        <taxon>Amoebozoa</taxon>
        <taxon>Evosea</taxon>
        <taxon>Eumycetozoa</taxon>
        <taxon>Dictyostelia</taxon>
        <taxon>Acytosteliales</taxon>
        <taxon>Cavenderiaceae</taxon>
        <taxon>Cavenderia</taxon>
    </lineage>
</organism>
<evidence type="ECO:0000256" key="6">
    <source>
        <dbReference type="SAM" id="Phobius"/>
    </source>
</evidence>
<dbReference type="Proteomes" id="UP000007797">
    <property type="component" value="Unassembled WGS sequence"/>
</dbReference>
<feature type="transmembrane region" description="Helical" evidence="6">
    <location>
        <begin position="14"/>
        <end position="30"/>
    </location>
</feature>
<dbReference type="InterPro" id="IPR002794">
    <property type="entry name" value="DUF92_TMEM19"/>
</dbReference>
<evidence type="ECO:0000256" key="2">
    <source>
        <dbReference type="ARBA" id="ARBA00009012"/>
    </source>
</evidence>
<evidence type="ECO:0000256" key="5">
    <source>
        <dbReference type="ARBA" id="ARBA00023136"/>
    </source>
</evidence>
<comment type="subcellular location">
    <subcellularLocation>
        <location evidence="1">Membrane</location>
        <topology evidence="1">Multi-pass membrane protein</topology>
    </subcellularLocation>
</comment>
<feature type="transmembrane region" description="Helical" evidence="6">
    <location>
        <begin position="95"/>
        <end position="115"/>
    </location>
</feature>
<evidence type="ECO:0000256" key="1">
    <source>
        <dbReference type="ARBA" id="ARBA00004141"/>
    </source>
</evidence>
<dbReference type="OMA" id="MSSFACC"/>
<evidence type="ECO:0000256" key="4">
    <source>
        <dbReference type="ARBA" id="ARBA00022989"/>
    </source>
</evidence>
<dbReference type="PANTHER" id="PTHR13353">
    <property type="entry name" value="TRANSMEMBRANE PROTEIN 19"/>
    <property type="match status" value="1"/>
</dbReference>
<dbReference type="OrthoDB" id="30881at2759"/>
<keyword evidence="8" id="KW-1185">Reference proteome</keyword>
<dbReference type="KEGG" id="dfa:DFA_11962"/>
<keyword evidence="3 6" id="KW-0812">Transmembrane</keyword>
<dbReference type="STRING" id="1054147.F4QEY6"/>
<comment type="similarity">
    <text evidence="2">Belongs to the TMEM19 family.</text>
</comment>
<evidence type="ECO:0000256" key="3">
    <source>
        <dbReference type="ARBA" id="ARBA00022692"/>
    </source>
</evidence>
<dbReference type="GeneID" id="14865344"/>
<evidence type="ECO:0008006" key="9">
    <source>
        <dbReference type="Google" id="ProtNLM"/>
    </source>
</evidence>
<protein>
    <recommendedName>
        <fullName evidence="9">Transmembrane protein 19</fullName>
    </recommendedName>
</protein>
<dbReference type="RefSeq" id="XP_004350901.1">
    <property type="nucleotide sequence ID" value="XM_004350850.1"/>
</dbReference>
<sequence length="317" mass="34580">MIEYSGIIEGVEKRFLTTTIVITLLAGLAIKKKSLNRSGVVAAIVVGTLTCLCGWTFAIALLAFYQSSSSLTKYKSSIKKKIEGDAFQKGGQRNYIQVFSNSLTATIVSVIYFIYSSDRRNIPIPDTAYPFECFLIGMIIGHYGCCNGDTWASELGILNKGQPRLITTLKYVPPGTNGGVSRLGLIASVLGGTFIGLVYFIASWFFNDNPIAYQLANPQYPIILLGTFAGLFGSLLDSLMGATIQYSGYDIKKGVVVNHKPTTTDQYKKVDSDDPKSPNVIAHLCGLDILDNHQVNFLSSLITAFVCGYISLEKREN</sequence>
<feature type="transmembrane region" description="Helical" evidence="6">
    <location>
        <begin position="42"/>
        <end position="65"/>
    </location>
</feature>
<keyword evidence="5 6" id="KW-0472">Membrane</keyword>